<sequence>MNNRRKFIKSGLVALMTGATAYVGLASAKKPAKKAEDKSALLAGIIYTKDNQGKWKGKDGSHAPIVEIKDKKVTITTDHGMSKKHYIVRHTLVTEAGEVIGTKTFSFDDEKAKSVFDLPEGQSKLYATSFCNKHDLWLTEVTV</sequence>
<feature type="chain" id="PRO_5030607067" description="Desulfoferrodoxin ferrous iron-binding domain-containing protein" evidence="1">
    <location>
        <begin position="22"/>
        <end position="143"/>
    </location>
</feature>
<dbReference type="InterPro" id="IPR036073">
    <property type="entry name" value="Desulfoferrodoxin_Fe-bd_dom_sf"/>
</dbReference>
<evidence type="ECO:0000256" key="1">
    <source>
        <dbReference type="SAM" id="SignalP"/>
    </source>
</evidence>
<dbReference type="AlphaFoldDB" id="A0A7V2SZN1"/>
<protein>
    <recommendedName>
        <fullName evidence="2">Desulfoferrodoxin ferrous iron-binding domain-containing protein</fullName>
    </recommendedName>
</protein>
<feature type="domain" description="Desulfoferrodoxin ferrous iron-binding" evidence="2">
    <location>
        <begin position="58"/>
        <end position="138"/>
    </location>
</feature>
<dbReference type="InterPro" id="IPR006311">
    <property type="entry name" value="TAT_signal"/>
</dbReference>
<name>A0A7V2SZN1_LEUMU</name>
<comment type="caution">
    <text evidence="3">The sequence shown here is derived from an EMBL/GenBank/DDBJ whole genome shotgun (WGS) entry which is preliminary data.</text>
</comment>
<dbReference type="EMBL" id="DRMS01000152">
    <property type="protein sequence ID" value="HFC91907.1"/>
    <property type="molecule type" value="Genomic_DNA"/>
</dbReference>
<dbReference type="Gene3D" id="2.60.40.730">
    <property type="entry name" value="SOR catalytic domain"/>
    <property type="match status" value="1"/>
</dbReference>
<dbReference type="PROSITE" id="PS51318">
    <property type="entry name" value="TAT"/>
    <property type="match status" value="1"/>
</dbReference>
<keyword evidence="1" id="KW-0732">Signal</keyword>
<organism evidence="3">
    <name type="scientific">Leucothrix mucor</name>
    <dbReference type="NCBI Taxonomy" id="45248"/>
    <lineage>
        <taxon>Bacteria</taxon>
        <taxon>Pseudomonadati</taxon>
        <taxon>Pseudomonadota</taxon>
        <taxon>Gammaproteobacteria</taxon>
        <taxon>Thiotrichales</taxon>
        <taxon>Thiotrichaceae</taxon>
        <taxon>Leucothrix</taxon>
    </lineage>
</organism>
<dbReference type="SUPFAM" id="SSF49367">
    <property type="entry name" value="Superoxide reductase-like"/>
    <property type="match status" value="1"/>
</dbReference>
<accession>A0A7V2SZN1</accession>
<dbReference type="InterPro" id="IPR002742">
    <property type="entry name" value="Desulfoferrodoxin_Fe-bd_dom"/>
</dbReference>
<proteinExistence type="predicted"/>
<gene>
    <name evidence="3" type="ORF">ENJ51_03760</name>
</gene>
<feature type="signal peptide" evidence="1">
    <location>
        <begin position="1"/>
        <end position="21"/>
    </location>
</feature>
<evidence type="ECO:0000313" key="3">
    <source>
        <dbReference type="EMBL" id="HFC91907.1"/>
    </source>
</evidence>
<dbReference type="GO" id="GO:0005506">
    <property type="term" value="F:iron ion binding"/>
    <property type="evidence" value="ECO:0007669"/>
    <property type="project" value="InterPro"/>
</dbReference>
<evidence type="ECO:0000259" key="2">
    <source>
        <dbReference type="Pfam" id="PF01880"/>
    </source>
</evidence>
<dbReference type="GO" id="GO:0016491">
    <property type="term" value="F:oxidoreductase activity"/>
    <property type="evidence" value="ECO:0007669"/>
    <property type="project" value="InterPro"/>
</dbReference>
<dbReference type="Pfam" id="PF01880">
    <property type="entry name" value="Desulfoferrodox"/>
    <property type="match status" value="1"/>
</dbReference>
<reference evidence="3" key="1">
    <citation type="journal article" date="2020" name="mSystems">
        <title>Genome- and Community-Level Interaction Insights into Carbon Utilization and Element Cycling Functions of Hydrothermarchaeota in Hydrothermal Sediment.</title>
        <authorList>
            <person name="Zhou Z."/>
            <person name="Liu Y."/>
            <person name="Xu W."/>
            <person name="Pan J."/>
            <person name="Luo Z.H."/>
            <person name="Li M."/>
        </authorList>
    </citation>
    <scope>NUCLEOTIDE SEQUENCE [LARGE SCALE GENOMIC DNA]</scope>
    <source>
        <strain evidence="3">HyVt-493</strain>
    </source>
</reference>
<dbReference type="Proteomes" id="UP000885750">
    <property type="component" value="Unassembled WGS sequence"/>
</dbReference>